<dbReference type="SUPFAM" id="SSF55874">
    <property type="entry name" value="ATPase domain of HSP90 chaperone/DNA topoisomerase II/histidine kinase"/>
    <property type="match status" value="1"/>
</dbReference>
<accession>A0A0Q0X2V2</accession>
<dbReference type="PATRIC" id="fig|362413.3.peg.3659"/>
<keyword evidence="10 11" id="KW-0472">Membrane</keyword>
<evidence type="ECO:0000256" key="5">
    <source>
        <dbReference type="ARBA" id="ARBA00022679"/>
    </source>
</evidence>
<dbReference type="Gene3D" id="3.30.565.10">
    <property type="entry name" value="Histidine kinase-like ATPase, C-terminal domain"/>
    <property type="match status" value="1"/>
</dbReference>
<comment type="subcellular location">
    <subcellularLocation>
        <location evidence="2">Membrane</location>
    </subcellularLocation>
</comment>
<dbReference type="PANTHER" id="PTHR45436">
    <property type="entry name" value="SENSOR HISTIDINE KINASE YKOH"/>
    <property type="match status" value="1"/>
</dbReference>
<dbReference type="GO" id="GO:0000155">
    <property type="term" value="F:phosphorelay sensor kinase activity"/>
    <property type="evidence" value="ECO:0007669"/>
    <property type="project" value="InterPro"/>
</dbReference>
<reference evidence="14 15" key="1">
    <citation type="submission" date="2014-09" db="EMBL/GenBank/DDBJ databases">
        <title>Genome sequence of Flavobacterium aquidurense RC62.</title>
        <authorList>
            <person name="Kim J.F."/>
            <person name="Kwak M.-J."/>
        </authorList>
    </citation>
    <scope>NUCLEOTIDE SEQUENCE [LARGE SCALE GENOMIC DNA]</scope>
    <source>
        <strain evidence="14 15">RC62</strain>
    </source>
</reference>
<dbReference type="EMBL" id="JRLF01000006">
    <property type="protein sequence ID" value="KQB42727.1"/>
    <property type="molecule type" value="Genomic_DNA"/>
</dbReference>
<dbReference type="SMART" id="SM00304">
    <property type="entry name" value="HAMP"/>
    <property type="match status" value="1"/>
</dbReference>
<evidence type="ECO:0000256" key="11">
    <source>
        <dbReference type="SAM" id="Phobius"/>
    </source>
</evidence>
<dbReference type="PROSITE" id="PS50885">
    <property type="entry name" value="HAMP"/>
    <property type="match status" value="1"/>
</dbReference>
<dbReference type="Gene3D" id="1.10.287.130">
    <property type="match status" value="1"/>
</dbReference>
<dbReference type="InterPro" id="IPR003661">
    <property type="entry name" value="HisK_dim/P_dom"/>
</dbReference>
<evidence type="ECO:0000256" key="7">
    <source>
        <dbReference type="ARBA" id="ARBA00022777"/>
    </source>
</evidence>
<evidence type="ECO:0000259" key="12">
    <source>
        <dbReference type="PROSITE" id="PS50109"/>
    </source>
</evidence>
<evidence type="ECO:0000256" key="1">
    <source>
        <dbReference type="ARBA" id="ARBA00000085"/>
    </source>
</evidence>
<dbReference type="CDD" id="cd06225">
    <property type="entry name" value="HAMP"/>
    <property type="match status" value="1"/>
</dbReference>
<evidence type="ECO:0000256" key="8">
    <source>
        <dbReference type="ARBA" id="ARBA00022989"/>
    </source>
</evidence>
<dbReference type="RefSeq" id="WP_245176778.1">
    <property type="nucleotide sequence ID" value="NZ_JRLF01000006.1"/>
</dbReference>
<keyword evidence="5" id="KW-0808">Transferase</keyword>
<dbReference type="Gene3D" id="6.10.340.10">
    <property type="match status" value="1"/>
</dbReference>
<evidence type="ECO:0000256" key="3">
    <source>
        <dbReference type="ARBA" id="ARBA00012438"/>
    </source>
</evidence>
<dbReference type="AlphaFoldDB" id="A0A0Q0X2V2"/>
<evidence type="ECO:0000256" key="9">
    <source>
        <dbReference type="ARBA" id="ARBA00023012"/>
    </source>
</evidence>
<feature type="domain" description="HAMP" evidence="13">
    <location>
        <begin position="179"/>
        <end position="234"/>
    </location>
</feature>
<dbReference type="InterPro" id="IPR003594">
    <property type="entry name" value="HATPase_dom"/>
</dbReference>
<comment type="catalytic activity">
    <reaction evidence="1">
        <text>ATP + protein L-histidine = ADP + protein N-phospho-L-histidine.</text>
        <dbReference type="EC" id="2.7.13.3"/>
    </reaction>
</comment>
<dbReference type="STRING" id="362413.RC62_3734"/>
<gene>
    <name evidence="14" type="ORF">RC62_3734</name>
</gene>
<dbReference type="InterPro" id="IPR050428">
    <property type="entry name" value="TCS_sensor_his_kinase"/>
</dbReference>
<keyword evidence="8 11" id="KW-1133">Transmembrane helix</keyword>
<dbReference type="InterPro" id="IPR003660">
    <property type="entry name" value="HAMP_dom"/>
</dbReference>
<dbReference type="Pfam" id="PF00512">
    <property type="entry name" value="HisKA"/>
    <property type="match status" value="1"/>
</dbReference>
<organism evidence="14 15">
    <name type="scientific">Flavobacterium aquidurense</name>
    <dbReference type="NCBI Taxonomy" id="362413"/>
    <lineage>
        <taxon>Bacteria</taxon>
        <taxon>Pseudomonadati</taxon>
        <taxon>Bacteroidota</taxon>
        <taxon>Flavobacteriia</taxon>
        <taxon>Flavobacteriales</taxon>
        <taxon>Flavobacteriaceae</taxon>
        <taxon>Flavobacterium</taxon>
    </lineage>
</organism>
<evidence type="ECO:0000256" key="6">
    <source>
        <dbReference type="ARBA" id="ARBA00022692"/>
    </source>
</evidence>
<keyword evidence="7 14" id="KW-0418">Kinase</keyword>
<dbReference type="CDD" id="cd00082">
    <property type="entry name" value="HisKA"/>
    <property type="match status" value="1"/>
</dbReference>
<dbReference type="InterPro" id="IPR004358">
    <property type="entry name" value="Sig_transdc_His_kin-like_C"/>
</dbReference>
<dbReference type="SUPFAM" id="SSF47384">
    <property type="entry name" value="Homodimeric domain of signal transducing histidine kinase"/>
    <property type="match status" value="1"/>
</dbReference>
<keyword evidence="6 11" id="KW-0812">Transmembrane</keyword>
<evidence type="ECO:0000313" key="15">
    <source>
        <dbReference type="Proteomes" id="UP000050443"/>
    </source>
</evidence>
<feature type="transmembrane region" description="Helical" evidence="11">
    <location>
        <begin position="12"/>
        <end position="30"/>
    </location>
</feature>
<dbReference type="PROSITE" id="PS50109">
    <property type="entry name" value="HIS_KIN"/>
    <property type="match status" value="1"/>
</dbReference>
<feature type="domain" description="Histidine kinase" evidence="12">
    <location>
        <begin position="242"/>
        <end position="455"/>
    </location>
</feature>
<dbReference type="Pfam" id="PF02518">
    <property type="entry name" value="HATPase_c"/>
    <property type="match status" value="1"/>
</dbReference>
<dbReference type="CDD" id="cd00075">
    <property type="entry name" value="HATPase"/>
    <property type="match status" value="1"/>
</dbReference>
<dbReference type="InterPro" id="IPR005467">
    <property type="entry name" value="His_kinase_dom"/>
</dbReference>
<keyword evidence="9" id="KW-0902">Two-component regulatory system</keyword>
<keyword evidence="4" id="KW-0597">Phosphoprotein</keyword>
<proteinExistence type="predicted"/>
<dbReference type="Proteomes" id="UP000050443">
    <property type="component" value="Unassembled WGS sequence"/>
</dbReference>
<evidence type="ECO:0000259" key="13">
    <source>
        <dbReference type="PROSITE" id="PS50885"/>
    </source>
</evidence>
<dbReference type="SMART" id="SM00388">
    <property type="entry name" value="HisKA"/>
    <property type="match status" value="1"/>
</dbReference>
<name>A0A0Q0X2V2_9FLAO</name>
<dbReference type="PRINTS" id="PR00344">
    <property type="entry name" value="BCTRLSENSOR"/>
</dbReference>
<dbReference type="SMART" id="SM00387">
    <property type="entry name" value="HATPase_c"/>
    <property type="match status" value="1"/>
</dbReference>
<evidence type="ECO:0000256" key="4">
    <source>
        <dbReference type="ARBA" id="ARBA00022553"/>
    </source>
</evidence>
<dbReference type="PANTHER" id="PTHR45436:SF5">
    <property type="entry name" value="SENSOR HISTIDINE KINASE TRCS"/>
    <property type="match status" value="1"/>
</dbReference>
<protein>
    <recommendedName>
        <fullName evidence="3">histidine kinase</fullName>
        <ecNumber evidence="3">2.7.13.3</ecNumber>
    </recommendedName>
</protein>
<evidence type="ECO:0000256" key="10">
    <source>
        <dbReference type="ARBA" id="ARBA00023136"/>
    </source>
</evidence>
<dbReference type="GO" id="GO:0005886">
    <property type="term" value="C:plasma membrane"/>
    <property type="evidence" value="ECO:0007669"/>
    <property type="project" value="TreeGrafter"/>
</dbReference>
<dbReference type="InterPro" id="IPR036097">
    <property type="entry name" value="HisK_dim/P_sf"/>
</dbReference>
<sequence length="455" mass="52177">MNLKNKLAVNSTLLFAFIVGLLMAGSFLFFRSHMKDLYFDNLEDHAMTTALFYFEKDEIKEMNSSRYKQIELQYKRINNESIRVYDAKTSKIYVNDTVDFALSDKDLKSIEKEKLQTFTRGKRQFVALFYKDNQGDFIIVVSGIDRAGNRQLEILGCMFILFYLAGIPLNYLLGTFLAKQTFRPFTEVIEKVNTITTQNLHSRLDVPNKNGKDEIKELVTTFNYLLERLESGIMIQNNFLKNASHELKTPLTIIIGDIDVSLQQPRTNEQYEQILKSLRKDTLHLKATLEGLLVLSGLELSEPQQMETVRIDEILWNVLEKKAIEYPESKISVNLDAIANQEDLLSVSANKHMLFIALYNIVDNAVKFSFAKPVEIFALSDQNKLVIKITDYGSGISENDQKSIFDLFYRSDNTRHIQGQGLGLFITMQILKLHHIKLIVDSDLGKGTSFSLVFP</sequence>
<dbReference type="EC" id="2.7.13.3" evidence="3"/>
<evidence type="ECO:0000313" key="14">
    <source>
        <dbReference type="EMBL" id="KQB42727.1"/>
    </source>
</evidence>
<dbReference type="Pfam" id="PF00672">
    <property type="entry name" value="HAMP"/>
    <property type="match status" value="1"/>
</dbReference>
<dbReference type="InterPro" id="IPR036890">
    <property type="entry name" value="HATPase_C_sf"/>
</dbReference>
<comment type="caution">
    <text evidence="14">The sequence shown here is derived from an EMBL/GenBank/DDBJ whole genome shotgun (WGS) entry which is preliminary data.</text>
</comment>
<evidence type="ECO:0000256" key="2">
    <source>
        <dbReference type="ARBA" id="ARBA00004370"/>
    </source>
</evidence>